<evidence type="ECO:0000313" key="2">
    <source>
        <dbReference type="Proteomes" id="UP000315759"/>
    </source>
</evidence>
<accession>A0A544VYE5</accession>
<dbReference type="AlphaFoldDB" id="A0A544VYE5"/>
<sequence length="98" mass="10090">MIADTSDIYGFSVAQRGHADDLTSVAADLRASTVAADAFGTVGAGFLTALNHALLREARLATELAERLVAATHVAGTAAEAYDSAERAAGQSISRTRL</sequence>
<name>A0A544VYE5_9MYCO</name>
<dbReference type="EMBL" id="VIFX01000024">
    <property type="protein sequence ID" value="TQR85003.1"/>
    <property type="molecule type" value="Genomic_DNA"/>
</dbReference>
<protein>
    <recommendedName>
        <fullName evidence="3">ESX-1 secretion-associated protein</fullName>
    </recommendedName>
</protein>
<comment type="caution">
    <text evidence="1">The sequence shown here is derived from an EMBL/GenBank/DDBJ whole genome shotgun (WGS) entry which is preliminary data.</text>
</comment>
<gene>
    <name evidence="1" type="ORF">D8S82_18545</name>
</gene>
<keyword evidence="2" id="KW-1185">Reference proteome</keyword>
<evidence type="ECO:0000313" key="1">
    <source>
        <dbReference type="EMBL" id="TQR85003.1"/>
    </source>
</evidence>
<reference evidence="1 2" key="1">
    <citation type="submission" date="2018-10" db="EMBL/GenBank/DDBJ databases">
        <title>Draft genome of Mycobacterium hodleri strain B.</title>
        <authorList>
            <person name="Amande T.J."/>
            <person name="Mcgenity T.J."/>
        </authorList>
    </citation>
    <scope>NUCLEOTIDE SEQUENCE [LARGE SCALE GENOMIC DNA]</scope>
    <source>
        <strain evidence="1 2">B</strain>
    </source>
</reference>
<organism evidence="1 2">
    <name type="scientific">Mycolicibacterium hodleri</name>
    <dbReference type="NCBI Taxonomy" id="49897"/>
    <lineage>
        <taxon>Bacteria</taxon>
        <taxon>Bacillati</taxon>
        <taxon>Actinomycetota</taxon>
        <taxon>Actinomycetes</taxon>
        <taxon>Mycobacteriales</taxon>
        <taxon>Mycobacteriaceae</taxon>
        <taxon>Mycolicibacterium</taxon>
    </lineage>
</organism>
<evidence type="ECO:0008006" key="3">
    <source>
        <dbReference type="Google" id="ProtNLM"/>
    </source>
</evidence>
<proteinExistence type="predicted"/>
<dbReference type="RefSeq" id="WP_142553507.1">
    <property type="nucleotide sequence ID" value="NZ_VIFX01000024.1"/>
</dbReference>
<dbReference type="Proteomes" id="UP000315759">
    <property type="component" value="Unassembled WGS sequence"/>
</dbReference>